<protein>
    <submittedName>
        <fullName evidence="2">Helix-turn-helix domain-containing protein</fullName>
    </submittedName>
</protein>
<dbReference type="Proteomes" id="UP001197247">
    <property type="component" value="Unassembled WGS sequence"/>
</dbReference>
<feature type="domain" description="PucR C-terminal helix-turn-helix" evidence="1">
    <location>
        <begin position="277"/>
        <end position="322"/>
    </location>
</feature>
<proteinExistence type="predicted"/>
<dbReference type="InterPro" id="IPR042070">
    <property type="entry name" value="PucR_C-HTH_sf"/>
</dbReference>
<gene>
    <name evidence="2" type="ORF">KIH74_11475</name>
</gene>
<evidence type="ECO:0000259" key="1">
    <source>
        <dbReference type="Pfam" id="PF13556"/>
    </source>
</evidence>
<dbReference type="Pfam" id="PF13556">
    <property type="entry name" value="HTH_30"/>
    <property type="match status" value="1"/>
</dbReference>
<accession>A0ABS5TEN6</accession>
<dbReference type="InterPro" id="IPR025736">
    <property type="entry name" value="PucR_C-HTH_dom"/>
</dbReference>
<dbReference type="EMBL" id="JAHBAY010000004">
    <property type="protein sequence ID" value="MBT0769545.1"/>
    <property type="molecule type" value="Genomic_DNA"/>
</dbReference>
<reference evidence="2 3" key="1">
    <citation type="submission" date="2021-05" db="EMBL/GenBank/DDBJ databases">
        <title>Kineosporia and Streptomyces sp. nov. two new marine actinobacteria isolated from Coral.</title>
        <authorList>
            <person name="Buangrab K."/>
            <person name="Sutthacheep M."/>
            <person name="Yeemin T."/>
            <person name="Harunari E."/>
            <person name="Igarashi Y."/>
            <person name="Kanchanasin P."/>
            <person name="Tanasupawat S."/>
            <person name="Phongsopitanun W."/>
        </authorList>
    </citation>
    <scope>NUCLEOTIDE SEQUENCE [LARGE SCALE GENOMIC DNA]</scope>
    <source>
        <strain evidence="2 3">J2-2</strain>
    </source>
</reference>
<keyword evidence="3" id="KW-1185">Reference proteome</keyword>
<evidence type="ECO:0000313" key="2">
    <source>
        <dbReference type="EMBL" id="MBT0769545.1"/>
    </source>
</evidence>
<organism evidence="2 3">
    <name type="scientific">Kineosporia corallincola</name>
    <dbReference type="NCBI Taxonomy" id="2835133"/>
    <lineage>
        <taxon>Bacteria</taxon>
        <taxon>Bacillati</taxon>
        <taxon>Actinomycetota</taxon>
        <taxon>Actinomycetes</taxon>
        <taxon>Kineosporiales</taxon>
        <taxon>Kineosporiaceae</taxon>
        <taxon>Kineosporia</taxon>
    </lineage>
</organism>
<comment type="caution">
    <text evidence="2">The sequence shown here is derived from an EMBL/GenBank/DDBJ whole genome shotgun (WGS) entry which is preliminary data.</text>
</comment>
<dbReference type="RefSeq" id="WP_214155846.1">
    <property type="nucleotide sequence ID" value="NZ_JAHBAY010000004.1"/>
</dbReference>
<dbReference type="Gene3D" id="1.10.10.2840">
    <property type="entry name" value="PucR C-terminal helix-turn-helix domain"/>
    <property type="match status" value="1"/>
</dbReference>
<evidence type="ECO:0000313" key="3">
    <source>
        <dbReference type="Proteomes" id="UP001197247"/>
    </source>
</evidence>
<sequence>MENLALRLARLDPEAGSAVRVVRHFDALTESGAGLHSIVRAAAHLAGVPARLRVPSRGLDVRVLANGAASPAGPGPAPHHLAPGRPDVDPAWPCAVLDDAGAALWLELPGRPGTLPAVVLERAGAAARIVLGPSPATAVGLLVDASVPEAERVAAARRLHLPETVRAVAELGAPPRVVAAGAPAGSGARAGIGAAGTVAELPRSWEQARLALRLSADGDERDPGPRVVHADELGALLLLLRAAEEAPAPHPDVLTLDRAAATAAWVLPSLVAVNQAVSLRDAARALGVHHSTLQDRLRHAETLLGWNTRDRTGQTRLALAIALLRLHRTA</sequence>
<name>A0ABS5TEN6_9ACTN</name>